<dbReference type="AlphaFoldDB" id="A0A4P9C6M8"/>
<organism evidence="5 6">
    <name type="scientific">Eubacterium maltosivorans</name>
    <dbReference type="NCBI Taxonomy" id="2041044"/>
    <lineage>
        <taxon>Bacteria</taxon>
        <taxon>Bacillati</taxon>
        <taxon>Bacillota</taxon>
        <taxon>Clostridia</taxon>
        <taxon>Eubacteriales</taxon>
        <taxon>Eubacteriaceae</taxon>
        <taxon>Eubacterium</taxon>
    </lineage>
</organism>
<dbReference type="EMBL" id="CP029487">
    <property type="protein sequence ID" value="QCT71053.1"/>
    <property type="molecule type" value="Genomic_DNA"/>
</dbReference>
<sequence>MKNKYLKTSLTAILSILLMSSFNPILAETPAGDPALNEGAVGSPLTLTSSVPQDGATDVQPFTEISVSFNQNVVNTAVRETNENAVTLWSEGKQVDADIVLSDDLIDPEDWGTIRINPKDNLKNNQEYIIKVGTSLTSTTGEHLQTPVEIHFTTVKSAASITGTSVAVVAAIVIIAVVIIGILYKRHNR</sequence>
<evidence type="ECO:0000256" key="1">
    <source>
        <dbReference type="ARBA" id="ARBA00022729"/>
    </source>
</evidence>
<gene>
    <name evidence="5" type="ORF">CPZ25_006845</name>
</gene>
<keyword evidence="6" id="KW-1185">Reference proteome</keyword>
<evidence type="ECO:0000313" key="6">
    <source>
        <dbReference type="Proteomes" id="UP000218387"/>
    </source>
</evidence>
<keyword evidence="1 3" id="KW-0732">Signal</keyword>
<dbReference type="Proteomes" id="UP000218387">
    <property type="component" value="Chromosome"/>
</dbReference>
<evidence type="ECO:0000313" key="5">
    <source>
        <dbReference type="EMBL" id="QCT71053.1"/>
    </source>
</evidence>
<feature type="signal peptide" evidence="3">
    <location>
        <begin position="1"/>
        <end position="27"/>
    </location>
</feature>
<reference evidence="5 6" key="1">
    <citation type="submission" date="2018-05" db="EMBL/GenBank/DDBJ databases">
        <title>Genome comparison of Eubacterium sp.</title>
        <authorList>
            <person name="Feng Y."/>
            <person name="Sanchez-Andrea I."/>
            <person name="Stams A.J.M."/>
            <person name="De Vos W.M."/>
        </authorList>
    </citation>
    <scope>NUCLEOTIDE SEQUENCE [LARGE SCALE GENOMIC DNA]</scope>
    <source>
        <strain evidence="5 6">YI</strain>
    </source>
</reference>
<dbReference type="RefSeq" id="WP_058693917.1">
    <property type="nucleotide sequence ID" value="NZ_CABJDW020000003.1"/>
</dbReference>
<proteinExistence type="predicted"/>
<feature type="chain" id="PRO_5020292156" description="SbsA Ig-like domain-containing protein" evidence="3">
    <location>
        <begin position="28"/>
        <end position="189"/>
    </location>
</feature>
<keyword evidence="2" id="KW-0812">Transmembrane</keyword>
<dbReference type="InterPro" id="IPR032812">
    <property type="entry name" value="SbsA_Ig"/>
</dbReference>
<evidence type="ECO:0000259" key="4">
    <source>
        <dbReference type="Pfam" id="PF13205"/>
    </source>
</evidence>
<dbReference type="Gene3D" id="2.60.40.3710">
    <property type="match status" value="1"/>
</dbReference>
<evidence type="ECO:0000256" key="2">
    <source>
        <dbReference type="SAM" id="Phobius"/>
    </source>
</evidence>
<name>A0A4P9C6M8_EUBML</name>
<keyword evidence="2" id="KW-0472">Membrane</keyword>
<feature type="domain" description="SbsA Ig-like" evidence="4">
    <location>
        <begin position="43"/>
        <end position="154"/>
    </location>
</feature>
<feature type="transmembrane region" description="Helical" evidence="2">
    <location>
        <begin position="166"/>
        <end position="184"/>
    </location>
</feature>
<protein>
    <recommendedName>
        <fullName evidence="4">SbsA Ig-like domain-containing protein</fullName>
    </recommendedName>
</protein>
<dbReference type="Pfam" id="PF13205">
    <property type="entry name" value="Big_5"/>
    <property type="match status" value="1"/>
</dbReference>
<keyword evidence="2" id="KW-1133">Transmembrane helix</keyword>
<accession>A0A4P9C6M8</accession>
<evidence type="ECO:0000256" key="3">
    <source>
        <dbReference type="SAM" id="SignalP"/>
    </source>
</evidence>
<dbReference type="KEGG" id="emt:CPZ25_006845"/>